<dbReference type="Proteomes" id="UP000501939">
    <property type="component" value="Chromosome"/>
</dbReference>
<reference evidence="2 3" key="1">
    <citation type="submission" date="2020-03" db="EMBL/GenBank/DDBJ databases">
        <authorList>
            <person name="Zhu W."/>
        </authorList>
    </citation>
    <scope>NUCLEOTIDE SEQUENCE [LARGE SCALE GENOMIC DNA]</scope>
    <source>
        <strain evidence="2 3">185</strain>
    </source>
</reference>
<evidence type="ECO:0000313" key="2">
    <source>
        <dbReference type="EMBL" id="QIO08230.1"/>
    </source>
</evidence>
<feature type="transmembrane region" description="Helical" evidence="1">
    <location>
        <begin position="6"/>
        <end position="22"/>
    </location>
</feature>
<feature type="transmembrane region" description="Helical" evidence="1">
    <location>
        <begin position="128"/>
        <end position="148"/>
    </location>
</feature>
<keyword evidence="1" id="KW-1133">Transmembrane helix</keyword>
<keyword evidence="1" id="KW-0472">Membrane</keyword>
<keyword evidence="3" id="KW-1185">Reference proteome</keyword>
<proteinExistence type="predicted"/>
<keyword evidence="1" id="KW-0812">Transmembrane</keyword>
<dbReference type="AlphaFoldDB" id="A0A6G8S2A9"/>
<evidence type="ECO:0000313" key="3">
    <source>
        <dbReference type="Proteomes" id="UP000501939"/>
    </source>
</evidence>
<protein>
    <submittedName>
        <fullName evidence="2">Uncharacterized protein</fullName>
    </submittedName>
</protein>
<organism evidence="2 3">
    <name type="scientific">Acinetobacter lanii</name>
    <dbReference type="NCBI Taxonomy" id="2715163"/>
    <lineage>
        <taxon>Bacteria</taxon>
        <taxon>Pseudomonadati</taxon>
        <taxon>Pseudomonadota</taxon>
        <taxon>Gammaproteobacteria</taxon>
        <taxon>Moraxellales</taxon>
        <taxon>Moraxellaceae</taxon>
        <taxon>Acinetobacter</taxon>
    </lineage>
</organism>
<name>A0A6G8S2A9_9GAMM</name>
<dbReference type="KEGG" id="alj:G8D99_03805"/>
<accession>A0A6G8S2A9</accession>
<evidence type="ECO:0000256" key="1">
    <source>
        <dbReference type="SAM" id="Phobius"/>
    </source>
</evidence>
<dbReference type="EMBL" id="CP049916">
    <property type="protein sequence ID" value="QIO08230.1"/>
    <property type="molecule type" value="Genomic_DNA"/>
</dbReference>
<feature type="transmembrane region" description="Helical" evidence="1">
    <location>
        <begin position="154"/>
        <end position="175"/>
    </location>
</feature>
<gene>
    <name evidence="2" type="ORF">G8D99_03805</name>
</gene>
<sequence>MIILISASIFTILIVIVYRVFLSDDDEIPSTTSIDASPHYRPRLIQQTPIKQNLIGIRAPKYDLNAPYLPKPIQQRTTLSQSFFRPQHFTRFEQMFEYPELVSFDDLEQNYHFGIGNFRVDPFGKWHYSLCIVLFSVVLVFRAILWVFECLGYLFFHVMVRLIFEVIIRSLFWVIRGLFHFIGHLFDGV</sequence>
<dbReference type="RefSeq" id="WP_166322777.1">
    <property type="nucleotide sequence ID" value="NZ_CP049916.1"/>
</dbReference>